<feature type="non-terminal residue" evidence="2">
    <location>
        <position position="1"/>
    </location>
</feature>
<sequence length="234" mass="25568">CIRIATLYKNSNKFQGTGHSQDASEVAHRRAKRYLSFPPSSTAKVKTQISVPLFDEYDSYVITVPLFDEYDSYVKATFKGFATWSYSLPTNFVTLGRSLSDARVADRDTSRARRACSVAEGRTRAYAAIENAFESVGLPGEGCMLRAVCQAAAEGLPEGYGLLGEITAMLLAPLHDLDNTTSAVLGSYTAAERRGHDTGDCDTVYSDCPVHLTDLVHSAVTVLHGQYYRGNLLF</sequence>
<dbReference type="AlphaFoldDB" id="A0A979FR40"/>
<accession>A0A979FR40</accession>
<dbReference type="Pfam" id="PF07841">
    <property type="entry name" value="DM4_12"/>
    <property type="match status" value="1"/>
</dbReference>
<dbReference type="OrthoDB" id="6358587at2759"/>
<dbReference type="InterPro" id="IPR006631">
    <property type="entry name" value="DM4_12"/>
</dbReference>
<dbReference type="PANTHER" id="PTHR21398">
    <property type="entry name" value="AGAP007094-PA"/>
    <property type="match status" value="1"/>
</dbReference>
<dbReference type="Proteomes" id="UP000694843">
    <property type="component" value="Unplaced"/>
</dbReference>
<proteinExistence type="predicted"/>
<dbReference type="RefSeq" id="XP_047738645.1">
    <property type="nucleotide sequence ID" value="XM_047882689.1"/>
</dbReference>
<dbReference type="KEGG" id="hazt:125178578"/>
<organism evidence="1 2">
    <name type="scientific">Hyalella azteca</name>
    <name type="common">Amphipod</name>
    <dbReference type="NCBI Taxonomy" id="294128"/>
    <lineage>
        <taxon>Eukaryota</taxon>
        <taxon>Metazoa</taxon>
        <taxon>Ecdysozoa</taxon>
        <taxon>Arthropoda</taxon>
        <taxon>Crustacea</taxon>
        <taxon>Multicrustacea</taxon>
        <taxon>Malacostraca</taxon>
        <taxon>Eumalacostraca</taxon>
        <taxon>Peracarida</taxon>
        <taxon>Amphipoda</taxon>
        <taxon>Senticaudata</taxon>
        <taxon>Talitrida</taxon>
        <taxon>Talitroidea</taxon>
        <taxon>Hyalellidae</taxon>
        <taxon>Hyalella</taxon>
    </lineage>
</organism>
<keyword evidence="1" id="KW-1185">Reference proteome</keyword>
<dbReference type="GeneID" id="125178578"/>
<evidence type="ECO:0000313" key="2">
    <source>
        <dbReference type="RefSeq" id="XP_047738645.1"/>
    </source>
</evidence>
<gene>
    <name evidence="2" type="primary">LOC125178578</name>
</gene>
<name>A0A979FR40_HYAAZ</name>
<dbReference type="SMART" id="SM00718">
    <property type="entry name" value="DM4_12"/>
    <property type="match status" value="1"/>
</dbReference>
<protein>
    <submittedName>
        <fullName evidence="2">Uncharacterized protein LOC125178578</fullName>
    </submittedName>
</protein>
<dbReference type="OMA" id="CIRIATL"/>
<reference evidence="2" key="1">
    <citation type="submission" date="2025-08" db="UniProtKB">
        <authorList>
            <consortium name="RefSeq"/>
        </authorList>
    </citation>
    <scope>IDENTIFICATION</scope>
    <source>
        <tissue evidence="2">Whole organism</tissue>
    </source>
</reference>
<evidence type="ECO:0000313" key="1">
    <source>
        <dbReference type="Proteomes" id="UP000694843"/>
    </source>
</evidence>
<dbReference type="PANTHER" id="PTHR21398:SF6">
    <property type="entry name" value="AGAP007094-PA"/>
    <property type="match status" value="1"/>
</dbReference>